<accession>A0A7J6L0T8</accession>
<sequence>DVALKSTLKEVNLLRKENATLKRIAIRQQSCHSKLMHKGESVVRCDVCKGRWMDERQRNRLIEAEEAIAGLQATVEYLKKENWKLESKVEKEDSRVDESCGSEDVKDAGIPRGVLDELLERLDAACDKVKDTPVKGDESAHDLSANTAVISPKDEARWDRILRLAGVSPMKFHDTRSVFTMVEEATAKPLGEENRPDRPKAWRVSSYASLPDTAGATWRTREGHMIKNQSYFSLPRSEISWNNPVRAGTQTWRFYHGPRLKADAQFTEALNRTRFNEQLWDAKKSFVCARRDEQRSRFLAQTVINRQLSTSQAWIPHRRSKSELRNNEAAWRDLDTMPVSSIKQALTEMIESPRKERILKMTITDKAEQLDSEGLQRIGRHLESERLWEDRWKMWEVVRREDIIHDLRRRRAYNDRLSELSGQPPRINWNAGINHRNASQRTEELAKPRSRYHVPRVLSETDLVDLVCKDSAVALWKLHEDRRRRQILRHDKGAAQTSASRVLPQRQVYEHEVPGVMGRTSESFPDREDGMILALGARGPEFDSRLSPFTPGFLSLSEHRLPCRNTFEPRSQVSTRDSNRRPQGNAVVEREMQEAMRMDAEAKRISGLVLLKEVMDDIKQFEHNINGGDFRGPRADADEGISRNPVAVGLNGGVDHTTTPKARRMMLCDEVM</sequence>
<organism evidence="1 2">
    <name type="scientific">Perkinsus chesapeaki</name>
    <name type="common">Clam parasite</name>
    <name type="synonym">Perkinsus andrewsi</name>
    <dbReference type="NCBI Taxonomy" id="330153"/>
    <lineage>
        <taxon>Eukaryota</taxon>
        <taxon>Sar</taxon>
        <taxon>Alveolata</taxon>
        <taxon>Perkinsozoa</taxon>
        <taxon>Perkinsea</taxon>
        <taxon>Perkinsida</taxon>
        <taxon>Perkinsidae</taxon>
        <taxon>Perkinsus</taxon>
    </lineage>
</organism>
<dbReference type="EMBL" id="JAAPAO010000942">
    <property type="protein sequence ID" value="KAF4652286.1"/>
    <property type="molecule type" value="Genomic_DNA"/>
</dbReference>
<reference evidence="1 2" key="1">
    <citation type="submission" date="2020-04" db="EMBL/GenBank/DDBJ databases">
        <title>Perkinsus chesapeaki whole genome sequence.</title>
        <authorList>
            <person name="Bogema D.R."/>
        </authorList>
    </citation>
    <scope>NUCLEOTIDE SEQUENCE [LARGE SCALE GENOMIC DNA]</scope>
    <source>
        <strain evidence="1">ATCC PRA-425</strain>
    </source>
</reference>
<dbReference type="Proteomes" id="UP000591131">
    <property type="component" value="Unassembled WGS sequence"/>
</dbReference>
<proteinExistence type="predicted"/>
<comment type="caution">
    <text evidence="1">The sequence shown here is derived from an EMBL/GenBank/DDBJ whole genome shotgun (WGS) entry which is preliminary data.</text>
</comment>
<evidence type="ECO:0000313" key="1">
    <source>
        <dbReference type="EMBL" id="KAF4652286.1"/>
    </source>
</evidence>
<protein>
    <submittedName>
        <fullName evidence="1">Uncharacterized protein</fullName>
    </submittedName>
</protein>
<dbReference type="AlphaFoldDB" id="A0A7J6L0T8"/>
<evidence type="ECO:0000313" key="2">
    <source>
        <dbReference type="Proteomes" id="UP000591131"/>
    </source>
</evidence>
<dbReference type="OrthoDB" id="67700at2759"/>
<name>A0A7J6L0T8_PERCH</name>
<keyword evidence="2" id="KW-1185">Reference proteome</keyword>
<gene>
    <name evidence="1" type="ORF">FOL47_011178</name>
</gene>
<feature type="non-terminal residue" evidence="1">
    <location>
        <position position="672"/>
    </location>
</feature>